<feature type="transmembrane region" description="Helical" evidence="1">
    <location>
        <begin position="108"/>
        <end position="129"/>
    </location>
</feature>
<feature type="transmembrane region" description="Helical" evidence="1">
    <location>
        <begin position="83"/>
        <end position="102"/>
    </location>
</feature>
<gene>
    <name evidence="2" type="ordered locus">Deipe_3384</name>
</gene>
<evidence type="ECO:0000313" key="3">
    <source>
        <dbReference type="Proteomes" id="UP000010467"/>
    </source>
</evidence>
<keyword evidence="1" id="KW-0472">Membrane</keyword>
<organism evidence="2 3">
    <name type="scientific">Deinococcus peraridilitoris (strain DSM 19664 / LMG 22246 / CIP 109416 / KR-200)</name>
    <dbReference type="NCBI Taxonomy" id="937777"/>
    <lineage>
        <taxon>Bacteria</taxon>
        <taxon>Thermotogati</taxon>
        <taxon>Deinococcota</taxon>
        <taxon>Deinococci</taxon>
        <taxon>Deinococcales</taxon>
        <taxon>Deinococcaceae</taxon>
        <taxon>Deinococcus</taxon>
    </lineage>
</organism>
<evidence type="ECO:0000256" key="1">
    <source>
        <dbReference type="SAM" id="Phobius"/>
    </source>
</evidence>
<feature type="transmembrane region" description="Helical" evidence="1">
    <location>
        <begin position="56"/>
        <end position="74"/>
    </location>
</feature>
<reference evidence="3" key="1">
    <citation type="submission" date="2012-03" db="EMBL/GenBank/DDBJ databases">
        <title>Complete sequence of chromosome of Deinococcus peraridilitoris DSM 19664.</title>
        <authorList>
            <person name="Lucas S."/>
            <person name="Copeland A."/>
            <person name="Lapidus A."/>
            <person name="Glavina del Rio T."/>
            <person name="Dalin E."/>
            <person name="Tice H."/>
            <person name="Bruce D."/>
            <person name="Goodwin L."/>
            <person name="Pitluck S."/>
            <person name="Peters L."/>
            <person name="Mikhailova N."/>
            <person name="Lu M."/>
            <person name="Kyrpides N."/>
            <person name="Mavromatis K."/>
            <person name="Ivanova N."/>
            <person name="Brettin T."/>
            <person name="Detter J.C."/>
            <person name="Han C."/>
            <person name="Larimer F."/>
            <person name="Land M."/>
            <person name="Hauser L."/>
            <person name="Markowitz V."/>
            <person name="Cheng J.-F."/>
            <person name="Hugenholtz P."/>
            <person name="Woyke T."/>
            <person name="Wu D."/>
            <person name="Pukall R."/>
            <person name="Steenblock K."/>
            <person name="Brambilla E."/>
            <person name="Klenk H.-P."/>
            <person name="Eisen J.A."/>
        </authorList>
    </citation>
    <scope>NUCLEOTIDE SEQUENCE [LARGE SCALE GENOMIC DNA]</scope>
    <source>
        <strain evidence="3">DSM 19664 / LMG 22246 / CIP 109416 / KR-200</strain>
    </source>
</reference>
<dbReference type="PATRIC" id="fig|937777.3.peg.3399"/>
<keyword evidence="1" id="KW-1133">Transmembrane helix</keyword>
<keyword evidence="3" id="KW-1185">Reference proteome</keyword>
<dbReference type="HOGENOM" id="CLU_1861907_0_0_0"/>
<feature type="transmembrane region" description="Helical" evidence="1">
    <location>
        <begin position="29"/>
        <end position="50"/>
    </location>
</feature>
<accession>L0A6L1</accession>
<keyword evidence="1" id="KW-0812">Transmembrane</keyword>
<dbReference type="EMBL" id="CP003382">
    <property type="protein sequence ID" value="AFZ68822.1"/>
    <property type="molecule type" value="Genomic_DNA"/>
</dbReference>
<dbReference type="STRING" id="937777.Deipe_3384"/>
<protein>
    <submittedName>
        <fullName evidence="2">Uncharacterized protein</fullName>
    </submittedName>
</protein>
<sequence length="144" mass="15396">MRVAQRSHALCSNSLVTIPGAVLRGRGQLLLILGMLLVLILAPMLAEWLRGDLRRVGGHLLTLGLTAGLFGQAFRGTRWARHLTVALAFIGGMLAALLGLIASTGSDWGFVVFFVGLAFIGCGFALIALPDVETYLEARRGERP</sequence>
<proteinExistence type="predicted"/>
<dbReference type="Proteomes" id="UP000010467">
    <property type="component" value="Chromosome"/>
</dbReference>
<name>L0A6L1_DEIPD</name>
<evidence type="ECO:0000313" key="2">
    <source>
        <dbReference type="EMBL" id="AFZ68822.1"/>
    </source>
</evidence>
<dbReference type="AlphaFoldDB" id="L0A6L1"/>
<dbReference type="KEGG" id="dpd:Deipe_3384"/>